<evidence type="ECO:0000313" key="8">
    <source>
        <dbReference type="EMBL" id="MDQ0191611.1"/>
    </source>
</evidence>
<keyword evidence="4 6" id="KW-1133">Transmembrane helix</keyword>
<feature type="domain" description="Major facilitator superfamily (MFS) profile" evidence="7">
    <location>
        <begin position="4"/>
        <end position="201"/>
    </location>
</feature>
<gene>
    <name evidence="8" type="ORF">J2S03_003484</name>
</gene>
<dbReference type="PANTHER" id="PTHR42718">
    <property type="entry name" value="MAJOR FACILITATOR SUPERFAMILY MULTIDRUG TRANSPORTER MFSC"/>
    <property type="match status" value="1"/>
</dbReference>
<name>A0ABT9XPH7_9BACL</name>
<accession>A0ABT9XPH7</accession>
<feature type="transmembrane region" description="Helical" evidence="6">
    <location>
        <begin position="70"/>
        <end position="93"/>
    </location>
</feature>
<evidence type="ECO:0000256" key="3">
    <source>
        <dbReference type="ARBA" id="ARBA00022692"/>
    </source>
</evidence>
<sequence>MNRIVALFFGVMFVIGTDMFIASPLLPTLRKAFDVSVESSGWIVSAYALGYAVFALLAGPLSDGWNRKKVLIVGMLGFALFTMLCGFATSFWLLLLFRFLAGIGAAFASPQVWASIPQLVPPKQILRAMGIATAGLGVSQVIGVPIGSFLAVYGWPIPYITLGACSLVIVAFVAWSMPPVKSALPEDQAASIVGRYRALLS</sequence>
<evidence type="ECO:0000256" key="6">
    <source>
        <dbReference type="SAM" id="Phobius"/>
    </source>
</evidence>
<dbReference type="PANTHER" id="PTHR42718:SF9">
    <property type="entry name" value="MAJOR FACILITATOR SUPERFAMILY MULTIDRUG TRANSPORTER MFSC"/>
    <property type="match status" value="1"/>
</dbReference>
<evidence type="ECO:0000256" key="5">
    <source>
        <dbReference type="ARBA" id="ARBA00023136"/>
    </source>
</evidence>
<dbReference type="PROSITE" id="PS50850">
    <property type="entry name" value="MFS"/>
    <property type="match status" value="1"/>
</dbReference>
<comment type="caution">
    <text evidence="8">The sequence shown here is derived from an EMBL/GenBank/DDBJ whole genome shotgun (WGS) entry which is preliminary data.</text>
</comment>
<feature type="transmembrane region" description="Helical" evidence="6">
    <location>
        <begin position="157"/>
        <end position="175"/>
    </location>
</feature>
<keyword evidence="5 6" id="KW-0472">Membrane</keyword>
<protein>
    <submittedName>
        <fullName evidence="8">Multidrug resistance protein</fullName>
    </submittedName>
</protein>
<dbReference type="InterPro" id="IPR036259">
    <property type="entry name" value="MFS_trans_sf"/>
</dbReference>
<dbReference type="EMBL" id="JAUSTP010000062">
    <property type="protein sequence ID" value="MDQ0191611.1"/>
    <property type="molecule type" value="Genomic_DNA"/>
</dbReference>
<organism evidence="8 9">
    <name type="scientific">Alicyclobacillus cycloheptanicus</name>
    <dbReference type="NCBI Taxonomy" id="1457"/>
    <lineage>
        <taxon>Bacteria</taxon>
        <taxon>Bacillati</taxon>
        <taxon>Bacillota</taxon>
        <taxon>Bacilli</taxon>
        <taxon>Bacillales</taxon>
        <taxon>Alicyclobacillaceae</taxon>
        <taxon>Alicyclobacillus</taxon>
    </lineage>
</organism>
<proteinExistence type="predicted"/>
<feature type="transmembrane region" description="Helical" evidence="6">
    <location>
        <begin position="42"/>
        <end position="58"/>
    </location>
</feature>
<dbReference type="Gene3D" id="1.20.1250.20">
    <property type="entry name" value="MFS general substrate transporter like domains"/>
    <property type="match status" value="1"/>
</dbReference>
<dbReference type="InterPro" id="IPR020846">
    <property type="entry name" value="MFS_dom"/>
</dbReference>
<dbReference type="RefSeq" id="WP_274455579.1">
    <property type="nucleotide sequence ID" value="NZ_CP067097.1"/>
</dbReference>
<feature type="transmembrane region" description="Helical" evidence="6">
    <location>
        <begin position="128"/>
        <end position="151"/>
    </location>
</feature>
<evidence type="ECO:0000256" key="2">
    <source>
        <dbReference type="ARBA" id="ARBA00022448"/>
    </source>
</evidence>
<dbReference type="InterPro" id="IPR011701">
    <property type="entry name" value="MFS"/>
</dbReference>
<feature type="transmembrane region" description="Helical" evidence="6">
    <location>
        <begin position="99"/>
        <end position="116"/>
    </location>
</feature>
<comment type="subcellular location">
    <subcellularLocation>
        <location evidence="1">Cell membrane</location>
        <topology evidence="1">Multi-pass membrane protein</topology>
    </subcellularLocation>
</comment>
<dbReference type="Proteomes" id="UP001232973">
    <property type="component" value="Unassembled WGS sequence"/>
</dbReference>
<reference evidence="8 9" key="1">
    <citation type="submission" date="2023-07" db="EMBL/GenBank/DDBJ databases">
        <title>Genomic Encyclopedia of Type Strains, Phase IV (KMG-IV): sequencing the most valuable type-strain genomes for metagenomic binning, comparative biology and taxonomic classification.</title>
        <authorList>
            <person name="Goeker M."/>
        </authorList>
    </citation>
    <scope>NUCLEOTIDE SEQUENCE [LARGE SCALE GENOMIC DNA]</scope>
    <source>
        <strain evidence="8 9">DSM 4006</strain>
    </source>
</reference>
<dbReference type="Pfam" id="PF07690">
    <property type="entry name" value="MFS_1"/>
    <property type="match status" value="1"/>
</dbReference>
<keyword evidence="2" id="KW-0813">Transport</keyword>
<dbReference type="SUPFAM" id="SSF103473">
    <property type="entry name" value="MFS general substrate transporter"/>
    <property type="match status" value="1"/>
</dbReference>
<keyword evidence="3 6" id="KW-0812">Transmembrane</keyword>
<evidence type="ECO:0000313" key="9">
    <source>
        <dbReference type="Proteomes" id="UP001232973"/>
    </source>
</evidence>
<keyword evidence="9" id="KW-1185">Reference proteome</keyword>
<evidence type="ECO:0000256" key="4">
    <source>
        <dbReference type="ARBA" id="ARBA00022989"/>
    </source>
</evidence>
<evidence type="ECO:0000259" key="7">
    <source>
        <dbReference type="PROSITE" id="PS50850"/>
    </source>
</evidence>
<evidence type="ECO:0000256" key="1">
    <source>
        <dbReference type="ARBA" id="ARBA00004651"/>
    </source>
</evidence>